<dbReference type="PANTHER" id="PTHR32347">
    <property type="entry name" value="EFFLUX SYSTEM COMPONENT YKNX-RELATED"/>
    <property type="match status" value="1"/>
</dbReference>
<comment type="caution">
    <text evidence="5">The sequence shown here is derived from an EMBL/GenBank/DDBJ whole genome shotgun (WGS) entry which is preliminary data.</text>
</comment>
<keyword evidence="3" id="KW-0472">Membrane</keyword>
<dbReference type="Pfam" id="PF25917">
    <property type="entry name" value="BSH_RND"/>
    <property type="match status" value="1"/>
</dbReference>
<keyword evidence="3" id="KW-0812">Transmembrane</keyword>
<reference evidence="5 6" key="1">
    <citation type="journal article" date="2016" name="Environ. Microbiol.">
        <title>Genomic resolution of a cold subsurface aquifer community provides metabolic insights for novel microbes adapted to high CO concentrations.</title>
        <authorList>
            <person name="Probst A.J."/>
            <person name="Castelle C.J."/>
            <person name="Singh A."/>
            <person name="Brown C.T."/>
            <person name="Anantharaman K."/>
            <person name="Sharon I."/>
            <person name="Hug L.A."/>
            <person name="Burstein D."/>
            <person name="Emerson J.B."/>
            <person name="Thomas B.C."/>
            <person name="Banfield J.F."/>
        </authorList>
    </citation>
    <scope>NUCLEOTIDE SEQUENCE [LARGE SCALE GENOMIC DNA]</scope>
    <source>
        <strain evidence="5">CG1_02_38_13</strain>
    </source>
</reference>
<dbReference type="SUPFAM" id="SSF111369">
    <property type="entry name" value="HlyD-like secretion proteins"/>
    <property type="match status" value="1"/>
</dbReference>
<evidence type="ECO:0000256" key="2">
    <source>
        <dbReference type="ARBA" id="ARBA00023054"/>
    </source>
</evidence>
<dbReference type="GO" id="GO:0030313">
    <property type="term" value="C:cell envelope"/>
    <property type="evidence" value="ECO:0007669"/>
    <property type="project" value="UniProtKB-SubCell"/>
</dbReference>
<evidence type="ECO:0000313" key="6">
    <source>
        <dbReference type="Proteomes" id="UP000182465"/>
    </source>
</evidence>
<dbReference type="InterPro" id="IPR058625">
    <property type="entry name" value="MdtA-like_BSH"/>
</dbReference>
<evidence type="ECO:0000256" key="3">
    <source>
        <dbReference type="SAM" id="Phobius"/>
    </source>
</evidence>
<gene>
    <name evidence="5" type="ORF">AUJ29_00755</name>
</gene>
<sequence>MKKLITFIWGHKIVSLIILAAIISSGYFGYQKINAKESTTTYTTATIEKGMLISSISGTGQVSASNQVEINPKVSGDLVSVNVKVGQTVKQGDLIAQIDARSAARSVADAKSSLENAKLELEELLAPIDKLTLIQAENSLADAKDSLIKLKTTHKNCRNNFE</sequence>
<feature type="domain" description="Multidrug resistance protein MdtA-like barrel-sandwich hybrid" evidence="4">
    <location>
        <begin position="66"/>
        <end position="128"/>
    </location>
</feature>
<dbReference type="EMBL" id="MNVB01000019">
    <property type="protein sequence ID" value="OIO17946.1"/>
    <property type="molecule type" value="Genomic_DNA"/>
</dbReference>
<feature type="transmembrane region" description="Helical" evidence="3">
    <location>
        <begin position="12"/>
        <end position="30"/>
    </location>
</feature>
<organism evidence="5 6">
    <name type="scientific">Candidatus Kuenenbacteria bacterium CG1_02_38_13</name>
    <dbReference type="NCBI Taxonomy" id="1805235"/>
    <lineage>
        <taxon>Bacteria</taxon>
        <taxon>Candidatus Kueneniibacteriota</taxon>
    </lineage>
</organism>
<evidence type="ECO:0000259" key="4">
    <source>
        <dbReference type="Pfam" id="PF25917"/>
    </source>
</evidence>
<dbReference type="InterPro" id="IPR050465">
    <property type="entry name" value="UPF0194_transport"/>
</dbReference>
<evidence type="ECO:0000313" key="5">
    <source>
        <dbReference type="EMBL" id="OIO17946.1"/>
    </source>
</evidence>
<name>A0A1J4U0R0_9BACT</name>
<accession>A0A1J4U0R0</accession>
<dbReference type="AlphaFoldDB" id="A0A1J4U0R0"/>
<dbReference type="Proteomes" id="UP000182465">
    <property type="component" value="Unassembled WGS sequence"/>
</dbReference>
<comment type="subcellular location">
    <subcellularLocation>
        <location evidence="1">Cell envelope</location>
    </subcellularLocation>
</comment>
<evidence type="ECO:0000256" key="1">
    <source>
        <dbReference type="ARBA" id="ARBA00004196"/>
    </source>
</evidence>
<keyword evidence="2" id="KW-0175">Coiled coil</keyword>
<keyword evidence="3" id="KW-1133">Transmembrane helix</keyword>
<protein>
    <recommendedName>
        <fullName evidence="4">Multidrug resistance protein MdtA-like barrel-sandwich hybrid domain-containing protein</fullName>
    </recommendedName>
</protein>
<dbReference type="Gene3D" id="1.10.287.470">
    <property type="entry name" value="Helix hairpin bin"/>
    <property type="match status" value="1"/>
</dbReference>
<proteinExistence type="predicted"/>
<dbReference type="Gene3D" id="2.40.50.100">
    <property type="match status" value="1"/>
</dbReference>